<feature type="chain" id="PRO_5004448318" evidence="2">
    <location>
        <begin position="31"/>
        <end position="346"/>
    </location>
</feature>
<accession>R7WUG9</accession>
<reference evidence="3 4" key="1">
    <citation type="journal article" date="2013" name="Genome Announc.">
        <title>Draft Genome Sequence of Rhodococcus rhodnii Strain LMG5362, a Symbiont of Rhodnius prolixus (Hemiptera, Reduviidae, Triatominae), the Principle Vector of Trypanosoma cruzi.</title>
        <authorList>
            <person name="Pachebat J.A."/>
            <person name="van Keulen G."/>
            <person name="Whitten M.M."/>
            <person name="Girdwood S."/>
            <person name="Del Sol R."/>
            <person name="Dyson P.J."/>
            <person name="Facey P.D."/>
        </authorList>
    </citation>
    <scope>NUCLEOTIDE SEQUENCE [LARGE SCALE GENOMIC DNA]</scope>
    <source>
        <strain evidence="3 4">LMG 5362</strain>
    </source>
</reference>
<dbReference type="PROSITE" id="PS51318">
    <property type="entry name" value="TAT"/>
    <property type="match status" value="1"/>
</dbReference>
<evidence type="ECO:0000313" key="3">
    <source>
        <dbReference type="EMBL" id="EOM77789.1"/>
    </source>
</evidence>
<feature type="signal peptide" evidence="2">
    <location>
        <begin position="1"/>
        <end position="30"/>
    </location>
</feature>
<evidence type="ECO:0000256" key="2">
    <source>
        <dbReference type="SAM" id="SignalP"/>
    </source>
</evidence>
<gene>
    <name evidence="3" type="ORF">Rrhod_0857</name>
</gene>
<dbReference type="PATRIC" id="fig|1273125.3.peg.829"/>
<protein>
    <submittedName>
        <fullName evidence="3">Uncharacterized protein</fullName>
    </submittedName>
</protein>
<dbReference type="InterPro" id="IPR006311">
    <property type="entry name" value="TAT_signal"/>
</dbReference>
<feature type="compositionally biased region" description="Basic residues" evidence="1">
    <location>
        <begin position="181"/>
        <end position="190"/>
    </location>
</feature>
<proteinExistence type="predicted"/>
<dbReference type="Proteomes" id="UP000013525">
    <property type="component" value="Unassembled WGS sequence"/>
</dbReference>
<feature type="compositionally biased region" description="Basic and acidic residues" evidence="1">
    <location>
        <begin position="160"/>
        <end position="180"/>
    </location>
</feature>
<dbReference type="EMBL" id="APMY01000026">
    <property type="protein sequence ID" value="EOM77789.1"/>
    <property type="molecule type" value="Genomic_DNA"/>
</dbReference>
<evidence type="ECO:0000313" key="4">
    <source>
        <dbReference type="Proteomes" id="UP000013525"/>
    </source>
</evidence>
<comment type="caution">
    <text evidence="3">The sequence shown here is derived from an EMBL/GenBank/DDBJ whole genome shotgun (WGS) entry which is preliminary data.</text>
</comment>
<organism evidence="3 4">
    <name type="scientific">Rhodococcus rhodnii LMG 5362</name>
    <dbReference type="NCBI Taxonomy" id="1273125"/>
    <lineage>
        <taxon>Bacteria</taxon>
        <taxon>Bacillati</taxon>
        <taxon>Actinomycetota</taxon>
        <taxon>Actinomycetes</taxon>
        <taxon>Mycobacteriales</taxon>
        <taxon>Nocardiaceae</taxon>
        <taxon>Rhodococcus</taxon>
    </lineage>
</organism>
<feature type="region of interest" description="Disordered" evidence="1">
    <location>
        <begin position="304"/>
        <end position="346"/>
    </location>
</feature>
<sequence length="346" mass="36982">MKARTFVRRAMAGTLATIAAAAVFAGTATAAPATVDIDEAVAQLRVAAQGDTDATAAISRLADAPRTDLGDASGTLSDIGKVLPPTTVPVQLFPVPAYSDTGQGGPVLGQLYGTGLATNTNGEFRFGFFGGPGMISRNQEGVGLSVVYLNLSNGTSGDPAGERAREGRPDRHLVRADPGRSARRHARRRDLRQPPPRPSRRGDRRQHDLVAVAGHRPLLTGLPVTLPLPVPPRGRSHGHGEQERRVLEGLHAVPRGRQHDQITRRALPDVVAGDELESPVEDDESRLAGAVVLRQLLARRQRDDRLTQTPAMAAEDRGRAASARRRASQFRLLAGERGQRQLVHGP</sequence>
<feature type="region of interest" description="Disordered" evidence="1">
    <location>
        <begin position="153"/>
        <end position="206"/>
    </location>
</feature>
<dbReference type="AlphaFoldDB" id="R7WUG9"/>
<name>R7WUG9_9NOCA</name>
<dbReference type="eggNOG" id="ENOG5031DUB">
    <property type="taxonomic scope" value="Bacteria"/>
</dbReference>
<keyword evidence="2" id="KW-0732">Signal</keyword>
<feature type="region of interest" description="Disordered" evidence="1">
    <location>
        <begin position="223"/>
        <end position="242"/>
    </location>
</feature>
<keyword evidence="4" id="KW-1185">Reference proteome</keyword>
<evidence type="ECO:0000256" key="1">
    <source>
        <dbReference type="SAM" id="MobiDB-lite"/>
    </source>
</evidence>